<accession>A0A6A5ZSX5</accession>
<name>A0A6A5ZSX5_9PLEO</name>
<organism evidence="3 4">
    <name type="scientific">Lophiotrema nucula</name>
    <dbReference type="NCBI Taxonomy" id="690887"/>
    <lineage>
        <taxon>Eukaryota</taxon>
        <taxon>Fungi</taxon>
        <taxon>Dikarya</taxon>
        <taxon>Ascomycota</taxon>
        <taxon>Pezizomycotina</taxon>
        <taxon>Dothideomycetes</taxon>
        <taxon>Pleosporomycetidae</taxon>
        <taxon>Pleosporales</taxon>
        <taxon>Lophiotremataceae</taxon>
        <taxon>Lophiotrema</taxon>
    </lineage>
</organism>
<reference evidence="3" key="1">
    <citation type="journal article" date="2020" name="Stud. Mycol.">
        <title>101 Dothideomycetes genomes: a test case for predicting lifestyles and emergence of pathogens.</title>
        <authorList>
            <person name="Haridas S."/>
            <person name="Albert R."/>
            <person name="Binder M."/>
            <person name="Bloem J."/>
            <person name="Labutti K."/>
            <person name="Salamov A."/>
            <person name="Andreopoulos B."/>
            <person name="Baker S."/>
            <person name="Barry K."/>
            <person name="Bills G."/>
            <person name="Bluhm B."/>
            <person name="Cannon C."/>
            <person name="Castanera R."/>
            <person name="Culley D."/>
            <person name="Daum C."/>
            <person name="Ezra D."/>
            <person name="Gonzalez J."/>
            <person name="Henrissat B."/>
            <person name="Kuo A."/>
            <person name="Liang C."/>
            <person name="Lipzen A."/>
            <person name="Lutzoni F."/>
            <person name="Magnuson J."/>
            <person name="Mondo S."/>
            <person name="Nolan M."/>
            <person name="Ohm R."/>
            <person name="Pangilinan J."/>
            <person name="Park H.-J."/>
            <person name="Ramirez L."/>
            <person name="Alfaro M."/>
            <person name="Sun H."/>
            <person name="Tritt A."/>
            <person name="Yoshinaga Y."/>
            <person name="Zwiers L.-H."/>
            <person name="Turgeon B."/>
            <person name="Goodwin S."/>
            <person name="Spatafora J."/>
            <person name="Crous P."/>
            <person name="Grigoriev I."/>
        </authorList>
    </citation>
    <scope>NUCLEOTIDE SEQUENCE</scope>
    <source>
        <strain evidence="3">CBS 627.86</strain>
    </source>
</reference>
<dbReference type="Pfam" id="PF20233">
    <property type="entry name" value="DUF6590"/>
    <property type="match status" value="1"/>
</dbReference>
<protein>
    <recommendedName>
        <fullName evidence="2">DUF6590 domain-containing protein</fullName>
    </recommendedName>
</protein>
<dbReference type="InterPro" id="IPR046497">
    <property type="entry name" value="DUF6590"/>
</dbReference>
<dbReference type="EMBL" id="ML977310">
    <property type="protein sequence ID" value="KAF2122599.1"/>
    <property type="molecule type" value="Genomic_DNA"/>
</dbReference>
<feature type="compositionally biased region" description="Polar residues" evidence="1">
    <location>
        <begin position="75"/>
        <end position="92"/>
    </location>
</feature>
<dbReference type="AlphaFoldDB" id="A0A6A5ZSX5"/>
<feature type="domain" description="DUF6590" evidence="2">
    <location>
        <begin position="125"/>
        <end position="259"/>
    </location>
</feature>
<dbReference type="Proteomes" id="UP000799770">
    <property type="component" value="Unassembled WGS sequence"/>
</dbReference>
<sequence>MSLHTREWTWSEPHRKYYYHEWNVLKKDYDLIWASTQDEASQRTEPSALPAVPPIHSSSYGTIPYADGVPRDGSHNWSPALNPSSPTTTMSLQDDHAVDDSASESEDAIPTNQKFRRVAFTHVERYFRIGRIFEVLASDRLQTNNRGIPVAKVKRYVVIRPKTTHSLCLPIHTYGGRGTAYPKLKADYHAPLIRQGNVVQIAPSEQLLAKDPLEAIVEDIALTLSPLSRIDFSKVFTVEAVTKIRPIGMVSPGSLHLLNEYFEEVMARCDEEECVEDEE</sequence>
<proteinExistence type="predicted"/>
<feature type="region of interest" description="Disordered" evidence="1">
    <location>
        <begin position="71"/>
        <end position="109"/>
    </location>
</feature>
<evidence type="ECO:0000259" key="2">
    <source>
        <dbReference type="Pfam" id="PF20233"/>
    </source>
</evidence>
<gene>
    <name evidence="3" type="ORF">BDV96DRAFT_639178</name>
</gene>
<evidence type="ECO:0000313" key="3">
    <source>
        <dbReference type="EMBL" id="KAF2122599.1"/>
    </source>
</evidence>
<evidence type="ECO:0000256" key="1">
    <source>
        <dbReference type="SAM" id="MobiDB-lite"/>
    </source>
</evidence>
<evidence type="ECO:0000313" key="4">
    <source>
        <dbReference type="Proteomes" id="UP000799770"/>
    </source>
</evidence>
<dbReference type="OrthoDB" id="3559580at2759"/>
<keyword evidence="4" id="KW-1185">Reference proteome</keyword>